<proteinExistence type="predicted"/>
<sequence>ETVGENADLYQIKLQMLKKDGTWLVKQAHLEGFKGLGFSE</sequence>
<accession>X1EHT7</accession>
<protein>
    <submittedName>
        <fullName evidence="1">Uncharacterized protein</fullName>
    </submittedName>
</protein>
<feature type="non-terminal residue" evidence="1">
    <location>
        <position position="1"/>
    </location>
</feature>
<name>X1EHT7_9ZZZZ</name>
<dbReference type="EMBL" id="BART01029560">
    <property type="protein sequence ID" value="GAH08218.1"/>
    <property type="molecule type" value="Genomic_DNA"/>
</dbReference>
<gene>
    <name evidence="1" type="ORF">S01H4_51834</name>
</gene>
<comment type="caution">
    <text evidence="1">The sequence shown here is derived from an EMBL/GenBank/DDBJ whole genome shotgun (WGS) entry which is preliminary data.</text>
</comment>
<organism evidence="1">
    <name type="scientific">marine sediment metagenome</name>
    <dbReference type="NCBI Taxonomy" id="412755"/>
    <lineage>
        <taxon>unclassified sequences</taxon>
        <taxon>metagenomes</taxon>
        <taxon>ecological metagenomes</taxon>
    </lineage>
</organism>
<evidence type="ECO:0000313" key="1">
    <source>
        <dbReference type="EMBL" id="GAH08218.1"/>
    </source>
</evidence>
<reference evidence="1" key="1">
    <citation type="journal article" date="2014" name="Front. Microbiol.">
        <title>High frequency of phylogenetically diverse reductive dehalogenase-homologous genes in deep subseafloor sedimentary metagenomes.</title>
        <authorList>
            <person name="Kawai M."/>
            <person name="Futagami T."/>
            <person name="Toyoda A."/>
            <person name="Takaki Y."/>
            <person name="Nishi S."/>
            <person name="Hori S."/>
            <person name="Arai W."/>
            <person name="Tsubouchi T."/>
            <person name="Morono Y."/>
            <person name="Uchiyama I."/>
            <person name="Ito T."/>
            <person name="Fujiyama A."/>
            <person name="Inagaki F."/>
            <person name="Takami H."/>
        </authorList>
    </citation>
    <scope>NUCLEOTIDE SEQUENCE</scope>
    <source>
        <strain evidence="1">Expedition CK06-06</strain>
    </source>
</reference>
<dbReference type="AlphaFoldDB" id="X1EHT7"/>